<reference evidence="3" key="1">
    <citation type="submission" date="2023-03" db="EMBL/GenBank/DDBJ databases">
        <title>Massive genome expansion in bonnet fungi (Mycena s.s.) driven by repeated elements and novel gene families across ecological guilds.</title>
        <authorList>
            <consortium name="Lawrence Berkeley National Laboratory"/>
            <person name="Harder C.B."/>
            <person name="Miyauchi S."/>
            <person name="Viragh M."/>
            <person name="Kuo A."/>
            <person name="Thoen E."/>
            <person name="Andreopoulos B."/>
            <person name="Lu D."/>
            <person name="Skrede I."/>
            <person name="Drula E."/>
            <person name="Henrissat B."/>
            <person name="Morin E."/>
            <person name="Kohler A."/>
            <person name="Barry K."/>
            <person name="LaButti K."/>
            <person name="Morin E."/>
            <person name="Salamov A."/>
            <person name="Lipzen A."/>
            <person name="Mereny Z."/>
            <person name="Hegedus B."/>
            <person name="Baldrian P."/>
            <person name="Stursova M."/>
            <person name="Weitz H."/>
            <person name="Taylor A."/>
            <person name="Grigoriev I.V."/>
            <person name="Nagy L.G."/>
            <person name="Martin F."/>
            <person name="Kauserud H."/>
        </authorList>
    </citation>
    <scope>NUCLEOTIDE SEQUENCE</scope>
    <source>
        <strain evidence="3">CBHHK182m</strain>
    </source>
</reference>
<dbReference type="InterPro" id="IPR046522">
    <property type="entry name" value="DUF6699"/>
</dbReference>
<organism evidence="3 4">
    <name type="scientific">Mycena metata</name>
    <dbReference type="NCBI Taxonomy" id="1033252"/>
    <lineage>
        <taxon>Eukaryota</taxon>
        <taxon>Fungi</taxon>
        <taxon>Dikarya</taxon>
        <taxon>Basidiomycota</taxon>
        <taxon>Agaricomycotina</taxon>
        <taxon>Agaricomycetes</taxon>
        <taxon>Agaricomycetidae</taxon>
        <taxon>Agaricales</taxon>
        <taxon>Marasmiineae</taxon>
        <taxon>Mycenaceae</taxon>
        <taxon>Mycena</taxon>
    </lineage>
</organism>
<feature type="region of interest" description="Disordered" evidence="1">
    <location>
        <begin position="15"/>
        <end position="37"/>
    </location>
</feature>
<dbReference type="Proteomes" id="UP001215598">
    <property type="component" value="Unassembled WGS sequence"/>
</dbReference>
<evidence type="ECO:0000256" key="1">
    <source>
        <dbReference type="SAM" id="MobiDB-lite"/>
    </source>
</evidence>
<dbReference type="AlphaFoldDB" id="A0AAD7MM53"/>
<evidence type="ECO:0000313" key="3">
    <source>
        <dbReference type="EMBL" id="KAJ7723541.1"/>
    </source>
</evidence>
<keyword evidence="4" id="KW-1185">Reference proteome</keyword>
<feature type="domain" description="DUF6699" evidence="2">
    <location>
        <begin position="69"/>
        <end position="189"/>
    </location>
</feature>
<evidence type="ECO:0000313" key="4">
    <source>
        <dbReference type="Proteomes" id="UP001215598"/>
    </source>
</evidence>
<dbReference type="EMBL" id="JARKIB010000210">
    <property type="protein sequence ID" value="KAJ7723541.1"/>
    <property type="molecule type" value="Genomic_DNA"/>
</dbReference>
<comment type="caution">
    <text evidence="3">The sequence shown here is derived from an EMBL/GenBank/DDBJ whole genome shotgun (WGS) entry which is preliminary data.</text>
</comment>
<proteinExistence type="predicted"/>
<name>A0AAD7MM53_9AGAR</name>
<sequence length="216" mass="24340">MNNWGNPWGQNPYYPQPNAPGFGAPPQPGFPGFWQPPPGWAPPNANAGFHSSKYPTLNPILASDSTPVRYDVRKKARNDIAQPTYMANRLLFATASSAAHVRLISKAFPWSIDIMSHGPVTCEAVWDALHTALQQYIEDSEWGMVVNTDKKLRESIEKTARKRNESDPDKKLKRIDWLGANTIFKGLDRMEEYAEQRLLPEAEPCFETWVIKLGSS</sequence>
<protein>
    <recommendedName>
        <fullName evidence="2">DUF6699 domain-containing protein</fullName>
    </recommendedName>
</protein>
<gene>
    <name evidence="3" type="ORF">B0H16DRAFT_1598399</name>
</gene>
<evidence type="ECO:0000259" key="2">
    <source>
        <dbReference type="Pfam" id="PF20415"/>
    </source>
</evidence>
<dbReference type="Pfam" id="PF20415">
    <property type="entry name" value="DUF6699"/>
    <property type="match status" value="1"/>
</dbReference>
<accession>A0AAD7MM53</accession>